<evidence type="ECO:0000313" key="14">
    <source>
        <dbReference type="Proteomes" id="UP000072530"/>
    </source>
</evidence>
<evidence type="ECO:0000313" key="12">
    <source>
        <dbReference type="EMBL" id="TII08809.1"/>
    </source>
</evidence>
<dbReference type="FunFam" id="3.30.1490.110:FF:000003">
    <property type="entry name" value="Cell division protein FtsA"/>
    <property type="match status" value="1"/>
</dbReference>
<evidence type="ECO:0000256" key="4">
    <source>
        <dbReference type="ARBA" id="ARBA00023306"/>
    </source>
</evidence>
<comment type="function">
    <text evidence="5 6">Cell division protein that is involved in the assembly of the Z ring. May serve as a membrane anchor for the Z ring.</text>
</comment>
<dbReference type="Proteomes" id="UP000069831">
    <property type="component" value="Unassembled WGS sequence"/>
</dbReference>
<evidence type="ECO:0000256" key="2">
    <source>
        <dbReference type="ARBA" id="ARBA00022618"/>
    </source>
</evidence>
<dbReference type="Gene3D" id="3.30.1490.110">
    <property type="match status" value="1"/>
</dbReference>
<keyword evidence="3 5" id="KW-0472">Membrane</keyword>
<dbReference type="Gene3D" id="3.30.420.40">
    <property type="match status" value="2"/>
</dbReference>
<proteinExistence type="inferred from homology"/>
<keyword evidence="2 5" id="KW-0132">Cell division</keyword>
<evidence type="ECO:0000256" key="3">
    <source>
        <dbReference type="ARBA" id="ARBA00023136"/>
    </source>
</evidence>
<evidence type="ECO:0000313" key="13">
    <source>
        <dbReference type="Proteomes" id="UP000069831"/>
    </source>
</evidence>
<feature type="domain" description="SHS2" evidence="7">
    <location>
        <begin position="7"/>
        <end position="194"/>
    </location>
</feature>
<dbReference type="HAMAP" id="MF_02033">
    <property type="entry name" value="FtsA"/>
    <property type="match status" value="1"/>
</dbReference>
<accession>A0A0Z8GSC9</accession>
<dbReference type="EMBL" id="FIGO01000011">
    <property type="protein sequence ID" value="CYV03010.1"/>
    <property type="molecule type" value="Genomic_DNA"/>
</dbReference>
<dbReference type="SUPFAM" id="SSF53067">
    <property type="entry name" value="Actin-like ATPase domain"/>
    <property type="match status" value="2"/>
</dbReference>
<dbReference type="Pfam" id="PF14450">
    <property type="entry name" value="FtsA"/>
    <property type="match status" value="1"/>
</dbReference>
<organism evidence="9 14">
    <name type="scientific">Streptococcus suis</name>
    <dbReference type="NCBI Taxonomy" id="1307"/>
    <lineage>
        <taxon>Bacteria</taxon>
        <taxon>Bacillati</taxon>
        <taxon>Bacillota</taxon>
        <taxon>Bacilli</taxon>
        <taxon>Lactobacillales</taxon>
        <taxon>Streptococcaceae</taxon>
        <taxon>Streptococcus</taxon>
    </lineage>
</organism>
<dbReference type="InterPro" id="IPR043129">
    <property type="entry name" value="ATPase_NBD"/>
</dbReference>
<evidence type="ECO:0000313" key="11">
    <source>
        <dbReference type="EMBL" id="NQP83430.1"/>
    </source>
</evidence>
<dbReference type="GO" id="GO:0043093">
    <property type="term" value="P:FtsZ-dependent cytokinesis"/>
    <property type="evidence" value="ECO:0007669"/>
    <property type="project" value="UniProtKB-UniRule"/>
</dbReference>
<evidence type="ECO:0000313" key="9">
    <source>
        <dbReference type="EMBL" id="CYV04043.1"/>
    </source>
</evidence>
<dbReference type="GO" id="GO:0009898">
    <property type="term" value="C:cytoplasmic side of plasma membrane"/>
    <property type="evidence" value="ECO:0007669"/>
    <property type="project" value="UniProtKB-UniRule"/>
</dbReference>
<dbReference type="PANTHER" id="PTHR32432">
    <property type="entry name" value="CELL DIVISION PROTEIN FTSA-RELATED"/>
    <property type="match status" value="1"/>
</dbReference>
<evidence type="ECO:0000313" key="10">
    <source>
        <dbReference type="EMBL" id="CYV89767.1"/>
    </source>
</evidence>
<dbReference type="Proteomes" id="UP000072530">
    <property type="component" value="Unassembled WGS sequence"/>
</dbReference>
<dbReference type="Proteomes" id="UP000073485">
    <property type="component" value="Unassembled WGS sequence"/>
</dbReference>
<gene>
    <name evidence="5 9" type="primary">ftsA</name>
    <name evidence="9" type="ORF">ERS132393_01980</name>
    <name evidence="8" type="ORF">ERS132410_01722</name>
    <name evidence="10" type="ORF">ERS132457_01258</name>
    <name evidence="12" type="ORF">FAJ34_01970</name>
    <name evidence="11" type="ORF">HO898_06745</name>
</gene>
<dbReference type="PIRSF" id="PIRSF003101">
    <property type="entry name" value="FtsA"/>
    <property type="match status" value="1"/>
</dbReference>
<dbReference type="InterPro" id="IPR021873">
    <property type="entry name" value="FtsA_C"/>
</dbReference>
<keyword evidence="4 5" id="KW-0131">Cell cycle</keyword>
<dbReference type="InterPro" id="IPR003494">
    <property type="entry name" value="SHS2_FtsA"/>
</dbReference>
<dbReference type="RefSeq" id="WP_024409158.1">
    <property type="nucleotide sequence ID" value="NZ_CECY01000055.1"/>
</dbReference>
<dbReference type="Pfam" id="PF02491">
    <property type="entry name" value="SHS2_FTSA"/>
    <property type="match status" value="1"/>
</dbReference>
<dbReference type="InterPro" id="IPR050696">
    <property type="entry name" value="FtsA/MreB"/>
</dbReference>
<sequence length="458" mass="50219">MARNGFFTGLDIGTSSVKVLVAEYIDNEMNVIGVSNVKSAGVKDGIIVNIEVAAGAIKKAIEQAEEKSGIRIEKVNVGLPANLLQIEPTQGMIPVTTDSQEITDLDVENVVKSALTKSMTPEREVISFIPEEFTVDGFQGIKDPRGMMGIRLEMRGMLYTGPRTILHNLRKTVERAGVQVENIVISPLALTRSVLNEGEREFGATVIDLGGGQTTVAVMRGQELQYTNIYQEGGDYITNDISKVLTTSKSIAENLKYNYGIAYPQDASDKEKFTVEVIGENAPVEVTERYLSEVIAARLRQIFDRVKQDLERTRALDLPGGIVLVGGGAILPGITELAQEVFGVNTKLFVPNQIGIRNPAFASVISFVEYVGELEDVENIAQHAVNGETLLRHKPVEISVTRPRISQPIQKEIVSELNTVEHVDEQVIPAYHDEEEVRPAAKGNITDRIRGLFGSMFE</sequence>
<evidence type="ECO:0000256" key="5">
    <source>
        <dbReference type="HAMAP-Rule" id="MF_02033"/>
    </source>
</evidence>
<evidence type="ECO:0000313" key="15">
    <source>
        <dbReference type="Proteomes" id="UP000073485"/>
    </source>
</evidence>
<comment type="similarity">
    <text evidence="5 6">Belongs to the FtsA/MreB family.</text>
</comment>
<comment type="subunit">
    <text evidence="5">Self-interacts. Interacts with FtsZ.</text>
</comment>
<dbReference type="NCBIfam" id="TIGR01174">
    <property type="entry name" value="ftsA"/>
    <property type="match status" value="1"/>
</dbReference>
<dbReference type="Proteomes" id="UP000748881">
    <property type="component" value="Unassembled WGS sequence"/>
</dbReference>
<name>A0A0Z8GSC9_STRSU</name>
<reference evidence="11" key="3">
    <citation type="submission" date="2020-05" db="EMBL/GenBank/DDBJ databases">
        <title>Linking phenotype, genotype and ecology: antimicrobial resistance in the zoonotic pathogen Streptococcus suis.</title>
        <authorList>
            <person name="Hadjirin N.F."/>
            <person name="Miller E.L."/>
            <person name="Murray G.R."/>
            <person name="Yen P.L.K."/>
            <person name="Phuc H.D."/>
            <person name="Wileman T.M."/>
            <person name="Hernandez-Garcia J."/>
            <person name="Williamson S.M."/>
            <person name="Parkhill J."/>
            <person name="Maskell D.J."/>
            <person name="Zhou R."/>
            <person name="Fittipaldi N."/>
            <person name="Gottschalk M."/>
            <person name="Tucker A.D.W."/>
            <person name="Hoa N.T."/>
            <person name="Welch J."/>
            <person name="Weinert L.A."/>
        </authorList>
    </citation>
    <scope>NUCLEOTIDE SEQUENCE</scope>
    <source>
        <strain evidence="11">TMW_SS111</strain>
    </source>
</reference>
<keyword evidence="1 5" id="KW-1003">Cell membrane</keyword>
<evidence type="ECO:0000313" key="8">
    <source>
        <dbReference type="EMBL" id="CYV03010.1"/>
    </source>
</evidence>
<comment type="subcellular location">
    <subcellularLocation>
        <location evidence="5">Cell membrane</location>
        <topology evidence="5">Peripheral membrane protein</topology>
        <orientation evidence="5">Cytoplasmic side</orientation>
    </subcellularLocation>
    <text evidence="5">Localizes to the Z ring in an FtsZ-dependent manner. Targeted to the membrane through a conserved C-terminal amphipathic helix.</text>
</comment>
<dbReference type="GO" id="GO:0032153">
    <property type="term" value="C:cell division site"/>
    <property type="evidence" value="ECO:0007669"/>
    <property type="project" value="UniProtKB-UniRule"/>
</dbReference>
<dbReference type="SMART" id="SM00842">
    <property type="entry name" value="FtsA"/>
    <property type="match status" value="1"/>
</dbReference>
<dbReference type="AlphaFoldDB" id="A0A0Z8GSC9"/>
<reference evidence="12 16" key="2">
    <citation type="submission" date="2019-04" db="EMBL/GenBank/DDBJ databases">
        <title>Genome analysis of Streptococcus suis strain WUSS425.</title>
        <authorList>
            <person name="Chen H."/>
            <person name="Gao X."/>
            <person name="Wu Z."/>
        </authorList>
    </citation>
    <scope>NUCLEOTIDE SEQUENCE [LARGE SCALE GENOMIC DNA]</scope>
    <source>
        <strain evidence="12 16">WUSS425</strain>
    </source>
</reference>
<dbReference type="EMBL" id="JABLKP010000007">
    <property type="protein sequence ID" value="NQP83430.1"/>
    <property type="molecule type" value="Genomic_DNA"/>
</dbReference>
<dbReference type="InterPro" id="IPR020823">
    <property type="entry name" value="Cell_div_FtsA"/>
</dbReference>
<reference evidence="13 14" key="1">
    <citation type="submission" date="2016-02" db="EMBL/GenBank/DDBJ databases">
        <authorList>
            <consortium name="Pathogen Informatics"/>
        </authorList>
    </citation>
    <scope>NUCLEOTIDE SEQUENCE [LARGE SCALE GENOMIC DNA]</scope>
    <source>
        <strain evidence="9 14">LSS31</strain>
        <strain evidence="8 15">LSS48</strain>
        <strain evidence="10 13">LSS95</strain>
    </source>
</reference>
<evidence type="ECO:0000313" key="16">
    <source>
        <dbReference type="Proteomes" id="UP000305768"/>
    </source>
</evidence>
<dbReference type="CDD" id="cd24048">
    <property type="entry name" value="ASKHA_NBD_FtsA"/>
    <property type="match status" value="1"/>
</dbReference>
<evidence type="ECO:0000256" key="6">
    <source>
        <dbReference type="PIRNR" id="PIRNR003101"/>
    </source>
</evidence>
<dbReference type="SMR" id="A0A0Z8GSC9"/>
<dbReference type="Proteomes" id="UP000305768">
    <property type="component" value="Unassembled WGS sequence"/>
</dbReference>
<dbReference type="EMBL" id="FIIR01000012">
    <property type="protein sequence ID" value="CYV89767.1"/>
    <property type="molecule type" value="Genomic_DNA"/>
</dbReference>
<evidence type="ECO:0000256" key="1">
    <source>
        <dbReference type="ARBA" id="ARBA00022475"/>
    </source>
</evidence>
<dbReference type="EMBL" id="FIGG01000011">
    <property type="protein sequence ID" value="CYV04043.1"/>
    <property type="molecule type" value="Genomic_DNA"/>
</dbReference>
<dbReference type="EMBL" id="SSXP01000002">
    <property type="protein sequence ID" value="TII08809.1"/>
    <property type="molecule type" value="Genomic_DNA"/>
</dbReference>
<dbReference type="Pfam" id="PF11983">
    <property type="entry name" value="FtsA_C"/>
    <property type="match status" value="1"/>
</dbReference>
<evidence type="ECO:0000259" key="7">
    <source>
        <dbReference type="SMART" id="SM00842"/>
    </source>
</evidence>
<dbReference type="PANTHER" id="PTHR32432:SF4">
    <property type="entry name" value="CELL DIVISION PROTEIN FTSA"/>
    <property type="match status" value="1"/>
</dbReference>
<protein>
    <recommendedName>
        <fullName evidence="5 6">Cell division protein FtsA</fullName>
    </recommendedName>
</protein>